<dbReference type="AlphaFoldDB" id="A0A4R3VKE0"/>
<name>A0A4R3VKE0_9SPHI</name>
<accession>A0A4R3VKE0</accession>
<reference evidence="1 2" key="1">
    <citation type="submission" date="2019-03" db="EMBL/GenBank/DDBJ databases">
        <title>Genomic Encyclopedia of Type Strains, Phase IV (KMG-IV): sequencing the most valuable type-strain genomes for metagenomic binning, comparative biology and taxonomic classification.</title>
        <authorList>
            <person name="Goeker M."/>
        </authorList>
    </citation>
    <scope>NUCLEOTIDE SEQUENCE [LARGE SCALE GENOMIC DNA]</scope>
    <source>
        <strain evidence="1 2">DSM 22362</strain>
    </source>
</reference>
<gene>
    <name evidence="1" type="ORF">EDC17_10588</name>
</gene>
<dbReference type="Proteomes" id="UP000295197">
    <property type="component" value="Unassembled WGS sequence"/>
</dbReference>
<dbReference type="EMBL" id="SMBZ01000058">
    <property type="protein sequence ID" value="TCV06723.1"/>
    <property type="molecule type" value="Genomic_DNA"/>
</dbReference>
<sequence>MGSYLEQNIDDCSFIVGYLPGKDANPGSSSDGIYITVLTITEDVSSKIPFVYTQDLTDKSIPKQDSPIILELSIMISVYLKNYSEGLKAISKVIQKLADMSRFVTLDFSFSLCLCTT</sequence>
<protein>
    <submittedName>
        <fullName evidence="1">Uncharacterized protein</fullName>
    </submittedName>
</protein>
<evidence type="ECO:0000313" key="1">
    <source>
        <dbReference type="EMBL" id="TCV06723.1"/>
    </source>
</evidence>
<comment type="caution">
    <text evidence="1">The sequence shown here is derived from an EMBL/GenBank/DDBJ whole genome shotgun (WGS) entry which is preliminary data.</text>
</comment>
<keyword evidence="2" id="KW-1185">Reference proteome</keyword>
<evidence type="ECO:0000313" key="2">
    <source>
        <dbReference type="Proteomes" id="UP000295197"/>
    </source>
</evidence>
<organism evidence="1 2">
    <name type="scientific">Sphingobacterium alimentarium</name>
    <dbReference type="NCBI Taxonomy" id="797292"/>
    <lineage>
        <taxon>Bacteria</taxon>
        <taxon>Pseudomonadati</taxon>
        <taxon>Bacteroidota</taxon>
        <taxon>Sphingobacteriia</taxon>
        <taxon>Sphingobacteriales</taxon>
        <taxon>Sphingobacteriaceae</taxon>
        <taxon>Sphingobacterium</taxon>
    </lineage>
</organism>
<proteinExistence type="predicted"/>